<organism evidence="2 3">
    <name type="scientific">Plesiocystis pacifica SIR-1</name>
    <dbReference type="NCBI Taxonomy" id="391625"/>
    <lineage>
        <taxon>Bacteria</taxon>
        <taxon>Pseudomonadati</taxon>
        <taxon>Myxococcota</taxon>
        <taxon>Polyangia</taxon>
        <taxon>Nannocystales</taxon>
        <taxon>Nannocystaceae</taxon>
        <taxon>Plesiocystis</taxon>
    </lineage>
</organism>
<dbReference type="Proteomes" id="UP000005801">
    <property type="component" value="Unassembled WGS sequence"/>
</dbReference>
<proteinExistence type="predicted"/>
<dbReference type="PANTHER" id="PTHR34611">
    <property type="match status" value="1"/>
</dbReference>
<dbReference type="RefSeq" id="WP_006970567.1">
    <property type="nucleotide sequence ID" value="NZ_ABCS01000012.1"/>
</dbReference>
<dbReference type="OrthoDB" id="9813385at2"/>
<name>A6G1G8_9BACT</name>
<dbReference type="eggNOG" id="COG5464">
    <property type="taxonomic scope" value="Bacteria"/>
</dbReference>
<comment type="caution">
    <text evidence="2">The sequence shown here is derived from an EMBL/GenBank/DDBJ whole genome shotgun (WGS) entry which is preliminary data.</text>
</comment>
<dbReference type="EMBL" id="ABCS01000012">
    <property type="protein sequence ID" value="EDM80232.1"/>
    <property type="molecule type" value="Genomic_DNA"/>
</dbReference>
<dbReference type="AlphaFoldDB" id="A6G1G8"/>
<dbReference type="GO" id="GO:0006310">
    <property type="term" value="P:DNA recombination"/>
    <property type="evidence" value="ECO:0007669"/>
    <property type="project" value="TreeGrafter"/>
</dbReference>
<dbReference type="InterPro" id="IPR006842">
    <property type="entry name" value="Transposase_31"/>
</dbReference>
<evidence type="ECO:0000259" key="1">
    <source>
        <dbReference type="Pfam" id="PF04754"/>
    </source>
</evidence>
<dbReference type="PANTHER" id="PTHR34611:SF2">
    <property type="entry name" value="INACTIVE RECOMBINATION-PROMOTING NUCLEASE-LIKE PROTEIN RPNE-RELATED"/>
    <property type="match status" value="1"/>
</dbReference>
<keyword evidence="3" id="KW-1185">Reference proteome</keyword>
<feature type="domain" description="Transposase (putative) YhgA-like" evidence="1">
    <location>
        <begin position="6"/>
        <end position="205"/>
    </location>
</feature>
<accession>A6G1G8</accession>
<evidence type="ECO:0000313" key="3">
    <source>
        <dbReference type="Proteomes" id="UP000005801"/>
    </source>
</evidence>
<gene>
    <name evidence="2" type="ORF">PPSIR1_36317</name>
</gene>
<sequence length="329" mass="37458">MPVLHAHDALFKAAFGAPAHAARLCRALLPPALVAVLDWRASTSEPTAVLDLRLSERRCDVLWRTRFVDGGPIYVLLEHQSTRERDMPLRIEGYLARIWAGHRRGDRHGPLPPIIPIVVSHAEHGWRAPRSFWEQFSPSPDCIPGLAPFVPNFQLLIDDLTQVDDASLRGRSLPLFQTLALWLLRDARDPGRVLESVDEWNTWIHRLRGESQHEQDGGDIEQLLRYAYAVMGEGEDSEFHRKLAAFHPPSAEMSLTFEQQAINRGHKRGLEEGRIKGRLELLEAQLHAKFSTLPMRLRERLDQADDLQLTRWGLRLVTATSLEEVFQDG</sequence>
<evidence type="ECO:0000313" key="2">
    <source>
        <dbReference type="EMBL" id="EDM80232.1"/>
    </source>
</evidence>
<dbReference type="STRING" id="391625.PPSIR1_36317"/>
<protein>
    <recommendedName>
        <fullName evidence="1">Transposase (putative) YhgA-like domain-containing protein</fullName>
    </recommendedName>
</protein>
<dbReference type="GO" id="GO:1990238">
    <property type="term" value="F:double-stranded DNA endonuclease activity"/>
    <property type="evidence" value="ECO:0007669"/>
    <property type="project" value="TreeGrafter"/>
</dbReference>
<reference evidence="2 3" key="1">
    <citation type="submission" date="2007-06" db="EMBL/GenBank/DDBJ databases">
        <authorList>
            <person name="Shimkets L."/>
            <person name="Ferriera S."/>
            <person name="Johnson J."/>
            <person name="Kravitz S."/>
            <person name="Beeson K."/>
            <person name="Sutton G."/>
            <person name="Rogers Y.-H."/>
            <person name="Friedman R."/>
            <person name="Frazier M."/>
            <person name="Venter J.C."/>
        </authorList>
    </citation>
    <scope>NUCLEOTIDE SEQUENCE [LARGE SCALE GENOMIC DNA]</scope>
    <source>
        <strain evidence="2 3">SIR-1</strain>
    </source>
</reference>
<dbReference type="Pfam" id="PF04754">
    <property type="entry name" value="Transposase_31"/>
    <property type="match status" value="1"/>
</dbReference>
<dbReference type="InterPro" id="IPR051699">
    <property type="entry name" value="Rpn/YhgA-like_nuclease"/>
</dbReference>